<dbReference type="OMA" id="IAQLYFR"/>
<feature type="compositionally biased region" description="Low complexity" evidence="1">
    <location>
        <begin position="322"/>
        <end position="343"/>
    </location>
</feature>
<comment type="caution">
    <text evidence="2">The sequence shown here is derived from an EMBL/GenBank/DDBJ whole genome shotgun (WGS) entry which is preliminary data.</text>
</comment>
<dbReference type="OrthoDB" id="272292at2759"/>
<evidence type="ECO:0000313" key="2">
    <source>
        <dbReference type="EMBL" id="KPI88944.1"/>
    </source>
</evidence>
<evidence type="ECO:0008006" key="4">
    <source>
        <dbReference type="Google" id="ProtNLM"/>
    </source>
</evidence>
<dbReference type="Proteomes" id="UP000038009">
    <property type="component" value="Unassembled WGS sequence"/>
</dbReference>
<dbReference type="VEuPathDB" id="TriTrypDB:Lsey_0035_0030"/>
<evidence type="ECO:0000256" key="1">
    <source>
        <dbReference type="SAM" id="MobiDB-lite"/>
    </source>
</evidence>
<keyword evidence="3" id="KW-1185">Reference proteome</keyword>
<dbReference type="EMBL" id="LJSK01000035">
    <property type="protein sequence ID" value="KPI88944.1"/>
    <property type="molecule type" value="Genomic_DNA"/>
</dbReference>
<gene>
    <name evidence="2" type="ORF">ABL78_1910</name>
</gene>
<feature type="region of interest" description="Disordered" evidence="1">
    <location>
        <begin position="318"/>
        <end position="356"/>
    </location>
</feature>
<dbReference type="AlphaFoldDB" id="A0A0N1I873"/>
<organism evidence="2 3">
    <name type="scientific">Leptomonas seymouri</name>
    <dbReference type="NCBI Taxonomy" id="5684"/>
    <lineage>
        <taxon>Eukaryota</taxon>
        <taxon>Discoba</taxon>
        <taxon>Euglenozoa</taxon>
        <taxon>Kinetoplastea</taxon>
        <taxon>Metakinetoplastina</taxon>
        <taxon>Trypanosomatida</taxon>
        <taxon>Trypanosomatidae</taxon>
        <taxon>Leishmaniinae</taxon>
        <taxon>Leptomonas</taxon>
    </lineage>
</organism>
<protein>
    <recommendedName>
        <fullName evidence="4">TFIIH basal transcription factor subunit</fullName>
    </recommendedName>
</protein>
<feature type="compositionally biased region" description="Polar residues" evidence="1">
    <location>
        <begin position="192"/>
        <end position="204"/>
    </location>
</feature>
<feature type="region of interest" description="Disordered" evidence="1">
    <location>
        <begin position="192"/>
        <end position="212"/>
    </location>
</feature>
<sequence length="582" mass="63404">MDSEALDQAWDPAAPGAGALRATAIAQLYFRMTSHHPLTILIVDAMCLTFGADGATVQELVDYLGITEDRIRFGVEGIPSEMRCTSQQLELEGLATGAVDAATDHSNGASFAASTSGNDPAGSLRAAKEMRHFLNYKRLLPLVYAHVTRLLLSTCVVDVPSCSFVETVRAAQLAPYIRSSDSTDHTYFASAQSTATTGPSTNAGQGSGGRLTAAFAVTGPPEPSSLSTDGTGEHIDVSDAMKRNNAIRGVYCLGCSCYFMVEEFNETLSRCPRCGKDSLRLCIQSIQRQLNARVAEQHTAVKLLPAVSQIWKRSMSTRLASKKQQQQQPAESAESSTATVTSVGMGNAPAAKPSANSTSTQQILNCALAHDPFLFQQALAFLFLFASRFASVNDAASVVDVQQILTEPEYRVRLRGKASLADQFRSRHRHATSVHVRLISQKDADAARREESHQKLLKRAMLPPWLRHTSTLEALGGSHLYIRSSAENADDIDRAGEPDTQEPWESKEVKTDGNAKAHLLHGGAVWKLDKAVPAPVGDKRQRPTDCDVKAELTRTADFIAEHYYVDEYDEVVLPLSRMRRRQ</sequence>
<accession>A0A0N1I873</accession>
<proteinExistence type="predicted"/>
<evidence type="ECO:0000313" key="3">
    <source>
        <dbReference type="Proteomes" id="UP000038009"/>
    </source>
</evidence>
<name>A0A0N1I873_LEPSE</name>
<reference evidence="2 3" key="1">
    <citation type="journal article" date="2015" name="PLoS Pathog.">
        <title>Leptomonas seymouri: Adaptations to the Dixenous Life Cycle Analyzed by Genome Sequencing, Transcriptome Profiling and Co-infection with Leishmania donovani.</title>
        <authorList>
            <person name="Kraeva N."/>
            <person name="Butenko A."/>
            <person name="Hlavacova J."/>
            <person name="Kostygov A."/>
            <person name="Myskova J."/>
            <person name="Grybchuk D."/>
            <person name="Lestinova T."/>
            <person name="Votypka J."/>
            <person name="Volf P."/>
            <person name="Opperdoes F."/>
            <person name="Flegontov P."/>
            <person name="Lukes J."/>
            <person name="Yurchenko V."/>
        </authorList>
    </citation>
    <scope>NUCLEOTIDE SEQUENCE [LARGE SCALE GENOMIC DNA]</scope>
    <source>
        <strain evidence="2 3">ATCC 30220</strain>
    </source>
</reference>